<dbReference type="OrthoDB" id="10248936at2759"/>
<gene>
    <name evidence="4" type="ORF">CSUB01_04401</name>
</gene>
<dbReference type="PANTHER" id="PTHR11991:SF0">
    <property type="entry name" value="TRANSLATIONALLY-CONTROLLED TUMOR PROTEIN"/>
    <property type="match status" value="1"/>
</dbReference>
<dbReference type="GO" id="GO:0005737">
    <property type="term" value="C:cytoplasm"/>
    <property type="evidence" value="ECO:0007669"/>
    <property type="project" value="TreeGrafter"/>
</dbReference>
<dbReference type="HOGENOM" id="CLU_095877_0_0_1"/>
<dbReference type="EMBL" id="JMSE01000279">
    <property type="protein sequence ID" value="KDN70888.1"/>
    <property type="molecule type" value="Genomic_DNA"/>
</dbReference>
<dbReference type="GO" id="GO:0005509">
    <property type="term" value="F:calcium ion binding"/>
    <property type="evidence" value="ECO:0007669"/>
    <property type="project" value="TreeGrafter"/>
</dbReference>
<evidence type="ECO:0000256" key="1">
    <source>
        <dbReference type="ARBA" id="ARBA00014759"/>
    </source>
</evidence>
<dbReference type="eggNOG" id="KOG1727">
    <property type="taxonomic scope" value="Eukaryota"/>
</dbReference>
<dbReference type="Pfam" id="PF00838">
    <property type="entry name" value="TCTP"/>
    <property type="match status" value="1"/>
</dbReference>
<name>A0A066XNV9_COLSU</name>
<reference evidence="5" key="1">
    <citation type="journal article" date="2014" name="Genome Announc.">
        <title>Draft genome sequence of Colletotrichum sublineola, a destructive pathogen of cultivated sorghum.</title>
        <authorList>
            <person name="Baroncelli R."/>
            <person name="Sanz-Martin J.M."/>
            <person name="Rech G.E."/>
            <person name="Sukno S.A."/>
            <person name="Thon M.R."/>
        </authorList>
    </citation>
    <scope>NUCLEOTIDE SEQUENCE [LARGE SCALE GENOMIC DNA]</scope>
    <source>
        <strain evidence="5">TX430BB</strain>
    </source>
</reference>
<dbReference type="STRING" id="1173701.A0A066XNV9"/>
<proteinExistence type="inferred from homology"/>
<dbReference type="PANTHER" id="PTHR11991">
    <property type="entry name" value="TRANSLATIONALLY CONTROLLED TUMOR PROTEIN-RELATED"/>
    <property type="match status" value="1"/>
</dbReference>
<dbReference type="PROSITE" id="PS01003">
    <property type="entry name" value="TCTP_2"/>
    <property type="match status" value="1"/>
</dbReference>
<dbReference type="PRINTS" id="PR01653">
    <property type="entry name" value="TCTPROTEIN"/>
</dbReference>
<dbReference type="Proteomes" id="UP000027238">
    <property type="component" value="Unassembled WGS sequence"/>
</dbReference>
<dbReference type="Gene3D" id="2.170.150.10">
    <property type="entry name" value="Metal Binding Protein, Guanine Nucleotide Exchange Factor, Chain A"/>
    <property type="match status" value="1"/>
</dbReference>
<evidence type="ECO:0000256" key="2">
    <source>
        <dbReference type="PROSITE-ProRule" id="PRU01133"/>
    </source>
</evidence>
<evidence type="ECO:0000313" key="4">
    <source>
        <dbReference type="EMBL" id="KDN70888.1"/>
    </source>
</evidence>
<protein>
    <recommendedName>
        <fullName evidence="1">Translationally-controlled tumor protein homolog</fullName>
    </recommendedName>
</protein>
<evidence type="ECO:0000313" key="5">
    <source>
        <dbReference type="Proteomes" id="UP000027238"/>
    </source>
</evidence>
<evidence type="ECO:0000259" key="3">
    <source>
        <dbReference type="PROSITE" id="PS51797"/>
    </source>
</evidence>
<dbReference type="PROSITE" id="PS51797">
    <property type="entry name" value="TCTP_3"/>
    <property type="match status" value="1"/>
</dbReference>
<dbReference type="InterPro" id="IPR018105">
    <property type="entry name" value="Translational_control_tumour_p"/>
</dbReference>
<organism evidence="4 5">
    <name type="scientific">Colletotrichum sublineola</name>
    <name type="common">Sorghum anthracnose fungus</name>
    <dbReference type="NCBI Taxonomy" id="1173701"/>
    <lineage>
        <taxon>Eukaryota</taxon>
        <taxon>Fungi</taxon>
        <taxon>Dikarya</taxon>
        <taxon>Ascomycota</taxon>
        <taxon>Pezizomycotina</taxon>
        <taxon>Sordariomycetes</taxon>
        <taxon>Hypocreomycetidae</taxon>
        <taxon>Glomerellales</taxon>
        <taxon>Glomerellaceae</taxon>
        <taxon>Colletotrichum</taxon>
        <taxon>Colletotrichum graminicola species complex</taxon>
    </lineage>
</organism>
<feature type="domain" description="TCTP" evidence="3">
    <location>
        <begin position="1"/>
        <end position="170"/>
    </location>
</feature>
<comment type="similarity">
    <text evidence="2">Belongs to the TCTP family.</text>
</comment>
<keyword evidence="5" id="KW-1185">Reference proteome</keyword>
<dbReference type="InterPro" id="IPR011057">
    <property type="entry name" value="Mss4-like_sf"/>
</dbReference>
<dbReference type="InterPro" id="IPR034737">
    <property type="entry name" value="TCTP"/>
</dbReference>
<accession>A0A066XNV9</accession>
<dbReference type="FunFam" id="2.170.150.10:FF:000002">
    <property type="entry name" value="Translationally-controlled tumor protein homolog"/>
    <property type="match status" value="1"/>
</dbReference>
<sequence length="170" mass="19058">MIIYKDIITDDEIISDSYDLKDIDGIVYEADCAMITEGAVNVDTGANASAEEADEGIEDTEVKVNNIVHSFRLQSTQFDKKGYLTYLKGYMKAVKAALQEKGAPAEKITAFEKGAQTYVKEKLLPNFKDFEFYTGESMNPDGMVVLLNYREDGVTPYIIVWQHGLTEMKV</sequence>
<dbReference type="SUPFAM" id="SSF51316">
    <property type="entry name" value="Mss4-like"/>
    <property type="match status" value="1"/>
</dbReference>
<dbReference type="InterPro" id="IPR018103">
    <property type="entry name" value="Translation_control_tumour_CS"/>
</dbReference>
<dbReference type="OMA" id="CAMITEG"/>
<comment type="caution">
    <text evidence="4">The sequence shown here is derived from an EMBL/GenBank/DDBJ whole genome shotgun (WGS) entry which is preliminary data.</text>
</comment>
<dbReference type="AlphaFoldDB" id="A0A066XNV9"/>
<dbReference type="InterPro" id="IPR011323">
    <property type="entry name" value="Mss4/transl-control_tumour"/>
</dbReference>